<reference evidence="2" key="1">
    <citation type="submission" date="2021-03" db="EMBL/GenBank/DDBJ databases">
        <title>Comparative genomics and phylogenomic investigation of the class Geoglossomycetes provide insights into ecological specialization and systematics.</title>
        <authorList>
            <person name="Melie T."/>
            <person name="Pirro S."/>
            <person name="Miller A.N."/>
            <person name="Quandt A."/>
        </authorList>
    </citation>
    <scope>NUCLEOTIDE SEQUENCE</scope>
    <source>
        <strain evidence="2">GBOQ0MN5Z8</strain>
    </source>
</reference>
<protein>
    <submittedName>
        <fullName evidence="2">Uncharacterized protein</fullName>
    </submittedName>
</protein>
<evidence type="ECO:0000256" key="1">
    <source>
        <dbReference type="SAM" id="MobiDB-lite"/>
    </source>
</evidence>
<evidence type="ECO:0000313" key="3">
    <source>
        <dbReference type="Proteomes" id="UP000698800"/>
    </source>
</evidence>
<sequence length="128" mass="12731">MGECVTKACSPEDVKKTTEFATELCGSVGVTLPVPTSEAPPPPPEETPAPKPVAPTDVPTPEPVVSVPTTMATVPYPSPVHNATAPCSTGAHATISVAPATFTGSASSVKVGSWLGGAVALAGLVWAL</sequence>
<feature type="compositionally biased region" description="Pro residues" evidence="1">
    <location>
        <begin position="38"/>
        <end position="62"/>
    </location>
</feature>
<dbReference type="OrthoDB" id="3065412at2759"/>
<feature type="region of interest" description="Disordered" evidence="1">
    <location>
        <begin position="31"/>
        <end position="66"/>
    </location>
</feature>
<name>A0A9P8HRL2_9PEZI</name>
<gene>
    <name evidence="2" type="ORF">FGG08_006992</name>
</gene>
<accession>A0A9P8HRL2</accession>
<proteinExistence type="predicted"/>
<dbReference type="Proteomes" id="UP000698800">
    <property type="component" value="Unassembled WGS sequence"/>
</dbReference>
<keyword evidence="3" id="KW-1185">Reference proteome</keyword>
<organism evidence="2 3">
    <name type="scientific">Glutinoglossum americanum</name>
    <dbReference type="NCBI Taxonomy" id="1670608"/>
    <lineage>
        <taxon>Eukaryota</taxon>
        <taxon>Fungi</taxon>
        <taxon>Dikarya</taxon>
        <taxon>Ascomycota</taxon>
        <taxon>Pezizomycotina</taxon>
        <taxon>Geoglossomycetes</taxon>
        <taxon>Geoglossales</taxon>
        <taxon>Geoglossaceae</taxon>
        <taxon>Glutinoglossum</taxon>
    </lineage>
</organism>
<dbReference type="EMBL" id="JAGHQL010000234">
    <property type="protein sequence ID" value="KAH0536106.1"/>
    <property type="molecule type" value="Genomic_DNA"/>
</dbReference>
<comment type="caution">
    <text evidence="2">The sequence shown here is derived from an EMBL/GenBank/DDBJ whole genome shotgun (WGS) entry which is preliminary data.</text>
</comment>
<evidence type="ECO:0000313" key="2">
    <source>
        <dbReference type="EMBL" id="KAH0536106.1"/>
    </source>
</evidence>
<dbReference type="AlphaFoldDB" id="A0A9P8HRL2"/>